<dbReference type="Gene3D" id="3.30.1330.10">
    <property type="entry name" value="PurM-like, N-terminal domain"/>
    <property type="match status" value="2"/>
</dbReference>
<keyword evidence="3" id="KW-0479">Metal-binding</keyword>
<dbReference type="OrthoDB" id="7084781at2759"/>
<evidence type="ECO:0000313" key="13">
    <source>
        <dbReference type="Proteomes" id="UP001151287"/>
    </source>
</evidence>
<dbReference type="GO" id="GO:0006189">
    <property type="term" value="P:'de novo' IMP biosynthetic process"/>
    <property type="evidence" value="ECO:0007669"/>
    <property type="project" value="InterPro"/>
</dbReference>
<feature type="compositionally biased region" description="Basic residues" evidence="8">
    <location>
        <begin position="603"/>
        <end position="626"/>
    </location>
</feature>
<evidence type="ECO:0000256" key="4">
    <source>
        <dbReference type="ARBA" id="ARBA00022741"/>
    </source>
</evidence>
<keyword evidence="4" id="KW-0547">Nucleotide-binding</keyword>
<protein>
    <submittedName>
        <fullName evidence="12">Uncharacterized protein</fullName>
    </submittedName>
</protein>
<evidence type="ECO:0000256" key="8">
    <source>
        <dbReference type="SAM" id="MobiDB-lite"/>
    </source>
</evidence>
<dbReference type="InterPro" id="IPR041609">
    <property type="entry name" value="PurL_linker"/>
</dbReference>
<accession>A0A9P9Z9S3</accession>
<feature type="compositionally biased region" description="Basic residues" evidence="8">
    <location>
        <begin position="638"/>
        <end position="647"/>
    </location>
</feature>
<dbReference type="CDD" id="cd02203">
    <property type="entry name" value="PurL_repeat1"/>
    <property type="match status" value="1"/>
</dbReference>
<evidence type="ECO:0000256" key="5">
    <source>
        <dbReference type="ARBA" id="ARBA00022755"/>
    </source>
</evidence>
<organism evidence="12 13">
    <name type="scientific">Rhynchospora breviuscula</name>
    <dbReference type="NCBI Taxonomy" id="2022672"/>
    <lineage>
        <taxon>Eukaryota</taxon>
        <taxon>Viridiplantae</taxon>
        <taxon>Streptophyta</taxon>
        <taxon>Embryophyta</taxon>
        <taxon>Tracheophyta</taxon>
        <taxon>Spermatophyta</taxon>
        <taxon>Magnoliopsida</taxon>
        <taxon>Liliopsida</taxon>
        <taxon>Poales</taxon>
        <taxon>Cyperaceae</taxon>
        <taxon>Cyperoideae</taxon>
        <taxon>Rhynchosporeae</taxon>
        <taxon>Rhynchospora</taxon>
    </lineage>
</organism>
<evidence type="ECO:0000313" key="12">
    <source>
        <dbReference type="EMBL" id="KAJ1684688.1"/>
    </source>
</evidence>
<dbReference type="SUPFAM" id="SSF56042">
    <property type="entry name" value="PurM C-terminal domain-like"/>
    <property type="match status" value="2"/>
</dbReference>
<dbReference type="Pfam" id="PF00586">
    <property type="entry name" value="AIRS"/>
    <property type="match status" value="2"/>
</dbReference>
<feature type="domain" description="PurM-like N-terminal" evidence="9">
    <location>
        <begin position="1159"/>
        <end position="1278"/>
    </location>
</feature>
<dbReference type="InterPro" id="IPR010074">
    <property type="entry name" value="PRibForGlyAmidine_synth_PurL"/>
</dbReference>
<dbReference type="SUPFAM" id="SSF55326">
    <property type="entry name" value="PurM N-terminal domain-like"/>
    <property type="match status" value="2"/>
</dbReference>
<feature type="domain" description="PurM-like N-terminal" evidence="9">
    <location>
        <begin position="789"/>
        <end position="904"/>
    </location>
</feature>
<dbReference type="PANTHER" id="PTHR43555">
    <property type="entry name" value="PHOSPHORIBOSYLFORMYLGLYCINAMIDINE SYNTHASE SUBUNIT PURL"/>
    <property type="match status" value="1"/>
</dbReference>
<feature type="compositionally biased region" description="Basic and acidic residues" evidence="8">
    <location>
        <begin position="225"/>
        <end position="258"/>
    </location>
</feature>
<dbReference type="NCBIfam" id="NF002290">
    <property type="entry name" value="PRK01213.1"/>
    <property type="match status" value="1"/>
</dbReference>
<keyword evidence="1" id="KW-0963">Cytoplasm</keyword>
<dbReference type="GO" id="GO:0004642">
    <property type="term" value="F:phosphoribosylformylglycinamidine synthase activity"/>
    <property type="evidence" value="ECO:0007669"/>
    <property type="project" value="InterPro"/>
</dbReference>
<dbReference type="InterPro" id="IPR036921">
    <property type="entry name" value="PurM-like_N_sf"/>
</dbReference>
<dbReference type="InterPro" id="IPR036676">
    <property type="entry name" value="PurM-like_C_sf"/>
</dbReference>
<dbReference type="NCBIfam" id="TIGR01736">
    <property type="entry name" value="FGAM_synth_II"/>
    <property type="match status" value="1"/>
</dbReference>
<keyword evidence="13" id="KW-1185">Reference proteome</keyword>
<evidence type="ECO:0000256" key="1">
    <source>
        <dbReference type="ARBA" id="ARBA00022490"/>
    </source>
</evidence>
<feature type="domain" description="Phosphoribosylformylglycinamidine synthase linker" evidence="11">
    <location>
        <begin position="719"/>
        <end position="763"/>
    </location>
</feature>
<feature type="compositionally biased region" description="Basic and acidic residues" evidence="8">
    <location>
        <begin position="192"/>
        <end position="215"/>
    </location>
</feature>
<evidence type="ECO:0000256" key="7">
    <source>
        <dbReference type="ARBA" id="ARBA00022842"/>
    </source>
</evidence>
<comment type="caution">
    <text evidence="12">The sequence shown here is derived from an EMBL/GenBank/DDBJ whole genome shotgun (WGS) entry which is preliminary data.</text>
</comment>
<keyword evidence="6" id="KW-0067">ATP-binding</keyword>
<feature type="compositionally biased region" description="Basic and acidic residues" evidence="8">
    <location>
        <begin position="44"/>
        <end position="72"/>
    </location>
</feature>
<evidence type="ECO:0000259" key="10">
    <source>
        <dbReference type="Pfam" id="PF02769"/>
    </source>
</evidence>
<reference evidence="12" key="1">
    <citation type="journal article" date="2022" name="Cell">
        <title>Repeat-based holocentromeres influence genome architecture and karyotype evolution.</title>
        <authorList>
            <person name="Hofstatter P.G."/>
            <person name="Thangavel G."/>
            <person name="Lux T."/>
            <person name="Neumann P."/>
            <person name="Vondrak T."/>
            <person name="Novak P."/>
            <person name="Zhang M."/>
            <person name="Costa L."/>
            <person name="Castellani M."/>
            <person name="Scott A."/>
            <person name="Toegelov H."/>
            <person name="Fuchs J."/>
            <person name="Mata-Sucre Y."/>
            <person name="Dias Y."/>
            <person name="Vanzela A.L.L."/>
            <person name="Huettel B."/>
            <person name="Almeida C.C.S."/>
            <person name="Simkova H."/>
            <person name="Souza G."/>
            <person name="Pedrosa-Harand A."/>
            <person name="Macas J."/>
            <person name="Mayer K.F.X."/>
            <person name="Houben A."/>
            <person name="Marques A."/>
        </authorList>
    </citation>
    <scope>NUCLEOTIDE SEQUENCE</scope>
    <source>
        <strain evidence="12">RhyBre1mFocal</strain>
    </source>
</reference>
<evidence type="ECO:0000259" key="11">
    <source>
        <dbReference type="Pfam" id="PF18072"/>
    </source>
</evidence>
<dbReference type="GO" id="GO:0005524">
    <property type="term" value="F:ATP binding"/>
    <property type="evidence" value="ECO:0007669"/>
    <property type="project" value="UniProtKB-KW"/>
</dbReference>
<evidence type="ECO:0000256" key="3">
    <source>
        <dbReference type="ARBA" id="ARBA00022723"/>
    </source>
</evidence>
<keyword evidence="5" id="KW-0658">Purine biosynthesis</keyword>
<dbReference type="Gene3D" id="3.90.650.10">
    <property type="entry name" value="PurM-like C-terminal domain"/>
    <property type="match status" value="2"/>
</dbReference>
<evidence type="ECO:0000256" key="6">
    <source>
        <dbReference type="ARBA" id="ARBA00022840"/>
    </source>
</evidence>
<keyword evidence="2" id="KW-0436">Ligase</keyword>
<feature type="compositionally biased region" description="Pro residues" evidence="8">
    <location>
        <begin position="1"/>
        <end position="14"/>
    </location>
</feature>
<dbReference type="FunFam" id="3.30.1330.10:FF:000004">
    <property type="entry name" value="Phosphoribosylformylglycinamidine synthase subunit PurL"/>
    <property type="match status" value="1"/>
</dbReference>
<dbReference type="GO" id="GO:0046872">
    <property type="term" value="F:metal ion binding"/>
    <property type="evidence" value="ECO:0007669"/>
    <property type="project" value="UniProtKB-KW"/>
</dbReference>
<dbReference type="PANTHER" id="PTHR43555:SF1">
    <property type="entry name" value="PHOSPHORIBOSYLFORMYLGLYCINAMIDINE SYNTHASE SUBUNIT PURL"/>
    <property type="match status" value="1"/>
</dbReference>
<dbReference type="CDD" id="cd02204">
    <property type="entry name" value="PurL_repeat2"/>
    <property type="match status" value="1"/>
</dbReference>
<feature type="compositionally biased region" description="Basic and acidic residues" evidence="8">
    <location>
        <begin position="108"/>
        <end position="118"/>
    </location>
</feature>
<evidence type="ECO:0000259" key="9">
    <source>
        <dbReference type="Pfam" id="PF00586"/>
    </source>
</evidence>
<evidence type="ECO:0000256" key="2">
    <source>
        <dbReference type="ARBA" id="ARBA00022598"/>
    </source>
</evidence>
<dbReference type="Proteomes" id="UP001151287">
    <property type="component" value="Unassembled WGS sequence"/>
</dbReference>
<feature type="compositionally biased region" description="Basic and acidic residues" evidence="8">
    <location>
        <begin position="18"/>
        <end position="30"/>
    </location>
</feature>
<feature type="domain" description="PurM-like C-terminal" evidence="10">
    <location>
        <begin position="1292"/>
        <end position="1437"/>
    </location>
</feature>
<feature type="region of interest" description="Disordered" evidence="8">
    <location>
        <begin position="601"/>
        <end position="679"/>
    </location>
</feature>
<name>A0A9P9Z9S3_9POAL</name>
<keyword evidence="7" id="KW-0460">Magnesium</keyword>
<proteinExistence type="inferred from homology"/>
<feature type="region of interest" description="Disordered" evidence="8">
    <location>
        <begin position="390"/>
        <end position="411"/>
    </location>
</feature>
<dbReference type="HAMAP" id="MF_00420">
    <property type="entry name" value="PurL_2"/>
    <property type="match status" value="1"/>
</dbReference>
<dbReference type="EMBL" id="JAMQYH010000020">
    <property type="protein sequence ID" value="KAJ1684688.1"/>
    <property type="molecule type" value="Genomic_DNA"/>
</dbReference>
<sequence length="1473" mass="158802">MPVSRTPPPRPPGHPLRSRTDPDHEGRDRAQPAQPTQQGAGDPGQHDVRAPRDHRGDDTRAHETLQRLDHHGGKPPTTLHPGENATRTGSGERSRAQRLCEQSGRSDGILDREIDPHPARGRHRMGGIADAQHAVGAPPAQPIEPHVEVFHVVERRDRTHVSGEVGEQLGHLGTEHVDPGGAEHGIRPLSPDPRHLDVAAARDRDTDTPPADPRKQSFGQTLIGRDAEPPHVEGHRELPQRQAERAAHDRPASVARHREVGDDLALAGRRAEGHSPHPTSTAQYPGDLVLAQQGERRLGLRSGGEQIEQIPLRHHRDVRMPHAQPREIGQHRLGAVGGGQPELTHPRLRQTVEPLEQTEVVEQTERRRVHRVAAEVSEEVAMLLEHRDPDAAPREQQPQHDAGGTSADNGAGRAQRVVGHVIPSGSVGPASISDLAADQHSPTLQARSDLADGVLVGVVELQLLHAVVVAARRLEDRSVQIDLHRATEIDELHLEHLTKVVVGSTDTEEHRLRDAPVRRFPVIALVVDGEAGRLERGARGVLGGGEVAGHDELEVEDGHGPPFDRFGTAFRFLSDPHNLCRVGIRSTEIARIAEFGRGPAARRAVRRSPRATVRPRRVTPHGKPACHGRTPHDARIRTPARRRRPRRPDRPDAIAHLSSPEGSGPRPFPTGRSGIDRATRLAPVRPLRFLELSRVTTPNPAARTALADTVENAIATPEKEQPYGALGLKSDEYAKIREILGRRPTSGELAMYSVMWSEHCSYKSSKIYLRQFGQKVSDEMKTRLMVGMGQNAGVVDVGDGWAVTFKVESHNHPSYIEPFQGAATGVGGIVRDIISMGARPVAVMDQLRFGAIDHPDTPRVVHGVTSGISFYGNCLGLPNIGGETVFDAVYQGNPLVNALAVGVMRHEDIKLANATGVGDKVVLFGARTGGDGIGGASILASDTFADGGPTKRPAVQVGDPFAEKVLIECCLELYRDDLVEAIQDLGAAGISCATSELAANGDSGMKVELSKVLLRDPSLTPEEILMSESQERMMAIVAPEKLDAFLAVVGKWDVETSVLGEVTGDGRLVIDWYGERIVDVDPSTVAVDGPVYERPVAYPTWIDALQADSAATLPRATDDDVLRDQFTTLVASPNLADTSWITNQYDYYVLGNTALSFPDDAGMIRVDEETGLGFAIATDCNGRYNQLDPYNGAKLALAEAYRNVAVTGAVPTAVTDCLNFGSPENPEVMWQFSQAVEGLSDGCLELGIPVTGGNVSFYNQTGDQPIHPTPVVGVMGIIDDVAARIPSGWQDAGENLYLLGVTADELDGSQWAGTIHDHLGGRPPKVDLAQERKLAELLQAAGSQSLVSSAHDLSSGGLAQTLAEGVMRFGVGARVWLTELMERDGVDATAALFSESTGRVLVSVPREEDVKFRGLCDGRGYPVLRIGVTDVEPGTEATLEIQDVFTVPVSELRRLSTETLPAVFGPTVTELGA</sequence>
<dbReference type="InterPro" id="IPR010918">
    <property type="entry name" value="PurM-like_C_dom"/>
</dbReference>
<dbReference type="InterPro" id="IPR016188">
    <property type="entry name" value="PurM-like_N"/>
</dbReference>
<feature type="domain" description="PurM-like C-terminal" evidence="10">
    <location>
        <begin position="917"/>
        <end position="1072"/>
    </location>
</feature>
<feature type="region of interest" description="Disordered" evidence="8">
    <location>
        <begin position="171"/>
        <end position="258"/>
    </location>
</feature>
<feature type="compositionally biased region" description="Low complexity" evidence="8">
    <location>
        <begin position="31"/>
        <end position="40"/>
    </location>
</feature>
<feature type="region of interest" description="Disordered" evidence="8">
    <location>
        <begin position="1"/>
        <end position="121"/>
    </location>
</feature>
<dbReference type="Pfam" id="PF18072">
    <property type="entry name" value="FGAR-AT_linker"/>
    <property type="match status" value="1"/>
</dbReference>
<gene>
    <name evidence="12" type="ORF">LUZ63_020094</name>
</gene>
<dbReference type="Pfam" id="PF02769">
    <property type="entry name" value="AIRS_C"/>
    <property type="match status" value="2"/>
</dbReference>